<reference evidence="2 3" key="1">
    <citation type="submission" date="2019-08" db="EMBL/GenBank/DDBJ databases">
        <title>Draft genome sequences of two oriental melons (Cucumis melo L. var makuwa).</title>
        <authorList>
            <person name="Kwon S.-Y."/>
        </authorList>
    </citation>
    <scope>NUCLEOTIDE SEQUENCE [LARGE SCALE GENOMIC DNA]</scope>
    <source>
        <strain evidence="3">cv. SW 3</strain>
        <tissue evidence="2">Leaf</tissue>
    </source>
</reference>
<accession>A0A5A7VK92</accession>
<dbReference type="OrthoDB" id="1728340at2759"/>
<comment type="caution">
    <text evidence="2">The sequence shown here is derived from an EMBL/GenBank/DDBJ whole genome shotgun (WGS) entry which is preliminary data.</text>
</comment>
<keyword evidence="1" id="KW-0472">Membrane</keyword>
<dbReference type="Proteomes" id="UP000321393">
    <property type="component" value="Unassembled WGS sequence"/>
</dbReference>
<sequence length="252" mass="27050">MLLNMTTTYGLFLRCLSAADGMSFQIIIAYHFLFASAFILPIAFFLERGRRPKLTWSVIFYAFLCALWSPASGIPELAHPRTRATCAPVGTNWSLLIPKGIPKTLGLYAVPSDYSRHVYVNVNVRLVISSDYAVMSGSDPLGAKRELGSSIGLAGELGSRTLAQARTAYGRRRAAHEHGSRGVRLGYSAGAPACSSTRTGSGSGREGEARDALAVGMGKESQSVRTAADLFKRANDILGAHPVQPTFTSSMM</sequence>
<evidence type="ECO:0000313" key="3">
    <source>
        <dbReference type="Proteomes" id="UP000321393"/>
    </source>
</evidence>
<dbReference type="AlphaFoldDB" id="A0A5A7VK92"/>
<dbReference type="STRING" id="1194695.A0A5A7VK92"/>
<name>A0A5A7VK92_CUCMM</name>
<dbReference type="EMBL" id="SSTE01000188">
    <property type="protein sequence ID" value="KAA0067824.1"/>
    <property type="molecule type" value="Genomic_DNA"/>
</dbReference>
<proteinExistence type="predicted"/>
<keyword evidence="1" id="KW-0812">Transmembrane</keyword>
<organism evidence="2 3">
    <name type="scientific">Cucumis melo var. makuwa</name>
    <name type="common">Oriental melon</name>
    <dbReference type="NCBI Taxonomy" id="1194695"/>
    <lineage>
        <taxon>Eukaryota</taxon>
        <taxon>Viridiplantae</taxon>
        <taxon>Streptophyta</taxon>
        <taxon>Embryophyta</taxon>
        <taxon>Tracheophyta</taxon>
        <taxon>Spermatophyta</taxon>
        <taxon>Magnoliopsida</taxon>
        <taxon>eudicotyledons</taxon>
        <taxon>Gunneridae</taxon>
        <taxon>Pentapetalae</taxon>
        <taxon>rosids</taxon>
        <taxon>fabids</taxon>
        <taxon>Cucurbitales</taxon>
        <taxon>Cucurbitaceae</taxon>
        <taxon>Benincaseae</taxon>
        <taxon>Cucumis</taxon>
    </lineage>
</organism>
<gene>
    <name evidence="2" type="ORF">E6C27_scaffold2484G00290</name>
</gene>
<feature type="transmembrane region" description="Helical" evidence="1">
    <location>
        <begin position="58"/>
        <end position="78"/>
    </location>
</feature>
<feature type="transmembrane region" description="Helical" evidence="1">
    <location>
        <begin position="28"/>
        <end position="46"/>
    </location>
</feature>
<protein>
    <submittedName>
        <fullName evidence="2">WAT1-related protein</fullName>
    </submittedName>
</protein>
<keyword evidence="1" id="KW-1133">Transmembrane helix</keyword>
<evidence type="ECO:0000313" key="2">
    <source>
        <dbReference type="EMBL" id="KAA0067824.1"/>
    </source>
</evidence>
<evidence type="ECO:0000256" key="1">
    <source>
        <dbReference type="SAM" id="Phobius"/>
    </source>
</evidence>